<comment type="cofactor">
    <cofactor evidence="1">
        <name>pyridoxal 5'-phosphate</name>
        <dbReference type="ChEBI" id="CHEBI:597326"/>
    </cofactor>
</comment>
<feature type="DNA-binding region" description="Fork-head" evidence="7">
    <location>
        <begin position="781"/>
        <end position="875"/>
    </location>
</feature>
<dbReference type="PROSITE" id="PS00658">
    <property type="entry name" value="FORK_HEAD_2"/>
    <property type="match status" value="1"/>
</dbReference>
<evidence type="ECO:0000256" key="5">
    <source>
        <dbReference type="ARBA" id="ARBA00022898"/>
    </source>
</evidence>
<dbReference type="GO" id="GO:0042802">
    <property type="term" value="F:identical protein binding"/>
    <property type="evidence" value="ECO:0007669"/>
    <property type="project" value="TreeGrafter"/>
</dbReference>
<feature type="region of interest" description="Disordered" evidence="8">
    <location>
        <begin position="1053"/>
        <end position="1082"/>
    </location>
</feature>
<name>A0AAF0F1E1_9BASI</name>
<keyword evidence="4 10" id="KW-0808">Transferase</keyword>
<evidence type="ECO:0000259" key="9">
    <source>
        <dbReference type="PROSITE" id="PS50039"/>
    </source>
</evidence>
<dbReference type="Gene3D" id="3.90.1150.10">
    <property type="entry name" value="Aspartate Aminotransferase, domain 1"/>
    <property type="match status" value="1"/>
</dbReference>
<evidence type="ECO:0000313" key="10">
    <source>
        <dbReference type="EMBL" id="WFD38036.1"/>
    </source>
</evidence>
<reference evidence="10" key="1">
    <citation type="submission" date="2023-03" db="EMBL/GenBank/DDBJ databases">
        <title>Mating type loci evolution in Malassezia.</title>
        <authorList>
            <person name="Coelho M.A."/>
        </authorList>
    </citation>
    <scope>NUCLEOTIDE SEQUENCE</scope>
    <source>
        <strain evidence="10">CBS 9431</strain>
    </source>
</reference>
<dbReference type="SUPFAM" id="SSF53383">
    <property type="entry name" value="PLP-dependent transferases"/>
    <property type="match status" value="1"/>
</dbReference>
<dbReference type="PANTHER" id="PTHR11986">
    <property type="entry name" value="AMINOTRANSFERASE CLASS III"/>
    <property type="match status" value="1"/>
</dbReference>
<dbReference type="SUPFAM" id="SSF46785">
    <property type="entry name" value="Winged helix' DNA-binding domain"/>
    <property type="match status" value="1"/>
</dbReference>
<keyword evidence="11" id="KW-1185">Reference proteome</keyword>
<dbReference type="CDD" id="cd00610">
    <property type="entry name" value="OAT_like"/>
    <property type="match status" value="1"/>
</dbReference>
<evidence type="ECO:0000256" key="8">
    <source>
        <dbReference type="SAM" id="MobiDB-lite"/>
    </source>
</evidence>
<dbReference type="InterPro" id="IPR001766">
    <property type="entry name" value="Fork_head_dom"/>
</dbReference>
<dbReference type="Gene3D" id="3.40.640.10">
    <property type="entry name" value="Type I PLP-dependent aspartate aminotransferase-like (Major domain)"/>
    <property type="match status" value="1"/>
</dbReference>
<dbReference type="Proteomes" id="UP001217754">
    <property type="component" value="Chromosome 1"/>
</dbReference>
<evidence type="ECO:0000256" key="4">
    <source>
        <dbReference type="ARBA" id="ARBA00022679"/>
    </source>
</evidence>
<feature type="compositionally biased region" description="Low complexity" evidence="8">
    <location>
        <begin position="212"/>
        <end position="226"/>
    </location>
</feature>
<dbReference type="EC" id="2.6.1.19" evidence="10"/>
<feature type="region of interest" description="Disordered" evidence="8">
    <location>
        <begin position="114"/>
        <end position="228"/>
    </location>
</feature>
<evidence type="ECO:0000256" key="1">
    <source>
        <dbReference type="ARBA" id="ARBA00001933"/>
    </source>
</evidence>
<dbReference type="GO" id="GO:0003700">
    <property type="term" value="F:DNA-binding transcription factor activity"/>
    <property type="evidence" value="ECO:0007669"/>
    <property type="project" value="InterPro"/>
</dbReference>
<dbReference type="Pfam" id="PF00250">
    <property type="entry name" value="Forkhead"/>
    <property type="match status" value="1"/>
</dbReference>
<dbReference type="Gene3D" id="1.10.10.10">
    <property type="entry name" value="Winged helix-like DNA-binding domain superfamily/Winged helix DNA-binding domain"/>
    <property type="match status" value="1"/>
</dbReference>
<feature type="region of interest" description="Disordered" evidence="8">
    <location>
        <begin position="538"/>
        <end position="591"/>
    </location>
</feature>
<dbReference type="PROSITE" id="PS50039">
    <property type="entry name" value="FORK_HEAD_3"/>
    <property type="match status" value="1"/>
</dbReference>
<proteinExistence type="inferred from homology"/>
<evidence type="ECO:0000313" key="11">
    <source>
        <dbReference type="Proteomes" id="UP001217754"/>
    </source>
</evidence>
<dbReference type="EMBL" id="CP119958">
    <property type="protein sequence ID" value="WFD38036.1"/>
    <property type="molecule type" value="Genomic_DNA"/>
</dbReference>
<dbReference type="InterPro" id="IPR050103">
    <property type="entry name" value="Class-III_PLP-dep_AT"/>
</dbReference>
<feature type="region of interest" description="Disordered" evidence="8">
    <location>
        <begin position="310"/>
        <end position="364"/>
    </location>
</feature>
<protein>
    <submittedName>
        <fullName evidence="10">4-aminobutyrate--2-oxoglutarate transaminase</fullName>
        <ecNumber evidence="10">2.6.1.19</ecNumber>
    </submittedName>
</protein>
<comment type="subcellular location">
    <subcellularLocation>
        <location evidence="7">Nucleus</location>
    </subcellularLocation>
</comment>
<dbReference type="Pfam" id="PF00202">
    <property type="entry name" value="Aminotran_3"/>
    <property type="match status" value="1"/>
</dbReference>
<dbReference type="GO" id="GO:0030170">
    <property type="term" value="F:pyridoxal phosphate binding"/>
    <property type="evidence" value="ECO:0007669"/>
    <property type="project" value="InterPro"/>
</dbReference>
<dbReference type="FunFam" id="3.40.640.10:FF:000013">
    <property type="entry name" value="4-aminobutyrate aminotransferase"/>
    <property type="match status" value="1"/>
</dbReference>
<evidence type="ECO:0000256" key="6">
    <source>
        <dbReference type="ARBA" id="ARBA00023125"/>
    </source>
</evidence>
<feature type="region of interest" description="Disordered" evidence="8">
    <location>
        <begin position="878"/>
        <end position="1024"/>
    </location>
</feature>
<dbReference type="InterPro" id="IPR036388">
    <property type="entry name" value="WH-like_DNA-bd_sf"/>
</dbReference>
<feature type="region of interest" description="Disordered" evidence="8">
    <location>
        <begin position="648"/>
        <end position="688"/>
    </location>
</feature>
<feature type="compositionally biased region" description="Pro residues" evidence="8">
    <location>
        <begin position="1057"/>
        <end position="1068"/>
    </location>
</feature>
<feature type="compositionally biased region" description="Polar residues" evidence="8">
    <location>
        <begin position="565"/>
        <end position="575"/>
    </location>
</feature>
<dbReference type="PRINTS" id="PR00053">
    <property type="entry name" value="FORKHEAD"/>
</dbReference>
<feature type="domain" description="Fork-head" evidence="9">
    <location>
        <begin position="781"/>
        <end position="875"/>
    </location>
</feature>
<gene>
    <name evidence="10" type="ORF">MJAP1_000984</name>
</gene>
<dbReference type="InterPro" id="IPR015421">
    <property type="entry name" value="PyrdxlP-dep_Trfase_major"/>
</dbReference>
<feature type="compositionally biased region" description="Basic and acidic residues" evidence="8">
    <location>
        <begin position="396"/>
        <end position="416"/>
    </location>
</feature>
<dbReference type="InterPro" id="IPR030456">
    <property type="entry name" value="TF_fork_head_CS_2"/>
</dbReference>
<dbReference type="PANTHER" id="PTHR11986:SF79">
    <property type="entry name" value="ACETYLORNITHINE AMINOTRANSFERASE, MITOCHONDRIAL"/>
    <property type="match status" value="1"/>
</dbReference>
<dbReference type="PROSITE" id="PS00600">
    <property type="entry name" value="AA_TRANSFER_CLASS_3"/>
    <property type="match status" value="1"/>
</dbReference>
<organism evidence="10 11">
    <name type="scientific">Malassezia japonica</name>
    <dbReference type="NCBI Taxonomy" id="223818"/>
    <lineage>
        <taxon>Eukaryota</taxon>
        <taxon>Fungi</taxon>
        <taxon>Dikarya</taxon>
        <taxon>Basidiomycota</taxon>
        <taxon>Ustilaginomycotina</taxon>
        <taxon>Malasseziomycetes</taxon>
        <taxon>Malasseziales</taxon>
        <taxon>Malasseziaceae</taxon>
        <taxon>Malassezia</taxon>
    </lineage>
</organism>
<dbReference type="GeneID" id="85224633"/>
<dbReference type="GO" id="GO:0043565">
    <property type="term" value="F:sequence-specific DNA binding"/>
    <property type="evidence" value="ECO:0007669"/>
    <property type="project" value="InterPro"/>
</dbReference>
<dbReference type="GO" id="GO:0005634">
    <property type="term" value="C:nucleus"/>
    <property type="evidence" value="ECO:0007669"/>
    <property type="project" value="UniProtKB-SubCell"/>
</dbReference>
<evidence type="ECO:0000256" key="2">
    <source>
        <dbReference type="ARBA" id="ARBA00008954"/>
    </source>
</evidence>
<feature type="compositionally biased region" description="Polar residues" evidence="8">
    <location>
        <begin position="971"/>
        <end position="992"/>
    </location>
</feature>
<feature type="region of interest" description="Disordered" evidence="8">
    <location>
        <begin position="41"/>
        <end position="60"/>
    </location>
</feature>
<keyword evidence="7" id="KW-0539">Nucleus</keyword>
<dbReference type="RefSeq" id="XP_060120933.1">
    <property type="nucleotide sequence ID" value="XM_060264950.1"/>
</dbReference>
<feature type="region of interest" description="Disordered" evidence="8">
    <location>
        <begin position="396"/>
        <end position="422"/>
    </location>
</feature>
<comment type="similarity">
    <text evidence="2">Belongs to the class-III pyridoxal-phosphate-dependent aminotransferase family.</text>
</comment>
<dbReference type="InterPro" id="IPR005814">
    <property type="entry name" value="Aminotrans_3"/>
</dbReference>
<dbReference type="FunFam" id="1.10.10.10:FF:000135">
    <property type="entry name" value="forkhead box protein G1"/>
    <property type="match status" value="1"/>
</dbReference>
<keyword evidence="6 7" id="KW-0238">DNA-binding</keyword>
<keyword evidence="5" id="KW-0663">Pyridoxal phosphate</keyword>
<evidence type="ECO:0000256" key="3">
    <source>
        <dbReference type="ARBA" id="ARBA00022576"/>
    </source>
</evidence>
<evidence type="ECO:0000256" key="7">
    <source>
        <dbReference type="PROSITE-ProRule" id="PRU00089"/>
    </source>
</evidence>
<dbReference type="GO" id="GO:0034386">
    <property type="term" value="F:4-aminobutyrate:2-oxoglutarate transaminase activity"/>
    <property type="evidence" value="ECO:0007669"/>
    <property type="project" value="UniProtKB-EC"/>
</dbReference>
<sequence>MADADDFLARAQALGLRLTRADYERTRAGVTAFLKAERVPAASPGPSVCSTDTPDDEPRPPVVERCASPAESDIASGSKNAANAAATPTLSRWLRTTSGQLSFFTAVVRPMSAPNEEGRTRISLDEVGSAEEKRRRRARRRRVLEKQMMLESKLARESSPHAESMSTAEPHSPARTIRASSVASDTMPLEPLTPHNEGNDIVRSSTPVSIRAPSDAPASPTSPASPEINVLNRMARMDNAGKLWLAPREGDVDPKSEDSAAVADDSGVFVEQEAPGWGPRPYRRTSSNTENLNACMKSMSLLDRIMMSKTSPRRMRREAKARARDVTDDEHAETSHDADTSSTSHFADVSSEAPERRSGHVRQRSMNVRWTQEVTTPLRGNACVTEQYDFVIQDISPEHAEGRTDSPTRATGRERATPSASATPLTKLDLGAQITPMRYSPGYNLGYSHYRSASITSMFSPNMLTPWSHQGRLMSNAGLANIGSSPSASGDWTANTSAMGPASASRSHMMYTSTPLSHLPFEDSCLSHAGPSPGRLLCIDSFPGKSPQQRTALSNESPTKPLRTHITSPLTQRSAARTRPALRHESPSKLSASVAGRLDLVHRMAPVYDAPMQAWDKTPFRRTDTVSPADLFHPQTTGPAPWLVPESCGSDEEPVMSPASPASEEADGRSRSMRARLPRRKSAMLRSSSALAAMTPTHGDDVFAGDAEPDAAAPAIHSVFSEPLPSHDANQTEWDKPDGSRVVKLISEELQAAIDSGTLEHEPEPRYFRLPPGHGSSKAKPSSVSYAGLIGQAILSSSDARLSLAEIYLWISSVYPYYERGDRGWQNSIRHNLSLNKSFVKLERESSIPGKGGWWAIVPGHEARFQNGVYQPNVARTETSQRTFKPSHSAPAGVLRSPSRDERGRKKRQGALEESPVSAADESMDVSFKRPKTTRASRTLRADMSGTPLRAAPAQHPSSSVGQAPMPVLTDSASSPATSPLQSFAQDTSQGAQRAWRDVPGYQYAPTLERSSPPKPSGLAPRAPQAPLVRSLHDIADYNMHMYLASGGDARAYGPPSVSPSPASPPRRAPLRPAPITQPTVPGLGPYNTAYMPGYAPPPESFYVSWPEAGHSDLKGPEMPMAYANASPSRLAWARALTMTTNAEAQFGLEHITSGIGRSSTYVFEEGKGSYVTTDEGVKLLDFTSGIGVVNLGHCHPGVTKAAQEQCAKITHAQVNIGLSKPQIDLIRGLLTVMPFKELDTFFLSNTGSEAAEGAIKIARTVTKRQHIIVVQGSYHGRTAGAAALTRSKTQYSQGTGPQMPGVYTTDFPYYSQLCLPASTPTEEMVDYSLKRLRMLLKQETAPSDTAAIFVETVLGEGGYVPAPPSFLKGVREICDEHNILFVADEIQSGFGRTGTMFAIEESGVVPDLMLIAKGISNGYPLSAVVGKKEYMSKPPPGSLGGTYAGNAVACAAGQAVVKAFTEEKILENVAARSKQLLDGLQVIQGKPHGKLIEDIRGRGLMIGIQFKSPSEKQPVNALVAKACLKRHMLLLTTSIFDVVRTIPPLTISESELADAIKILDESIEEAAKELGAL</sequence>
<accession>A0AAF0F1E1</accession>
<dbReference type="InterPro" id="IPR049704">
    <property type="entry name" value="Aminotrans_3_PPA_site"/>
</dbReference>
<feature type="compositionally biased region" description="Polar residues" evidence="8">
    <location>
        <begin position="546"/>
        <end position="558"/>
    </location>
</feature>
<keyword evidence="3 10" id="KW-0032">Aminotransferase</keyword>
<dbReference type="InterPro" id="IPR015422">
    <property type="entry name" value="PyrdxlP-dep_Trfase_small"/>
</dbReference>
<dbReference type="InterPro" id="IPR036390">
    <property type="entry name" value="WH_DNA-bd_sf"/>
</dbReference>
<feature type="compositionally biased region" description="Basic residues" evidence="8">
    <location>
        <begin position="134"/>
        <end position="143"/>
    </location>
</feature>
<dbReference type="InterPro" id="IPR015424">
    <property type="entry name" value="PyrdxlP-dep_Trfase"/>
</dbReference>
<feature type="compositionally biased region" description="Basic residues" evidence="8">
    <location>
        <begin position="671"/>
        <end position="683"/>
    </location>
</feature>
<dbReference type="SMART" id="SM00339">
    <property type="entry name" value="FH"/>
    <property type="match status" value="1"/>
</dbReference>
<dbReference type="CDD" id="cd00059">
    <property type="entry name" value="FH_FOX"/>
    <property type="match status" value="1"/>
</dbReference>